<dbReference type="RefSeq" id="WP_184194682.1">
    <property type="nucleotide sequence ID" value="NZ_JACHGW010000002.1"/>
</dbReference>
<dbReference type="Proteomes" id="UP000520814">
    <property type="component" value="Unassembled WGS sequence"/>
</dbReference>
<dbReference type="PROSITE" id="PS50005">
    <property type="entry name" value="TPR"/>
    <property type="match status" value="1"/>
</dbReference>
<feature type="repeat" description="TPR" evidence="3">
    <location>
        <begin position="270"/>
        <end position="303"/>
    </location>
</feature>
<keyword evidence="6" id="KW-1185">Reference proteome</keyword>
<proteinExistence type="predicted"/>
<evidence type="ECO:0000256" key="4">
    <source>
        <dbReference type="SAM" id="MobiDB-lite"/>
    </source>
</evidence>
<evidence type="ECO:0000313" key="6">
    <source>
        <dbReference type="Proteomes" id="UP000520814"/>
    </source>
</evidence>
<evidence type="ECO:0000256" key="1">
    <source>
        <dbReference type="ARBA" id="ARBA00022737"/>
    </source>
</evidence>
<comment type="caution">
    <text evidence="5">The sequence shown here is derived from an EMBL/GenBank/DDBJ whole genome shotgun (WGS) entry which is preliminary data.</text>
</comment>
<protein>
    <submittedName>
        <fullName evidence="5">Tetratricopeptide (TPR) repeat protein</fullName>
    </submittedName>
</protein>
<evidence type="ECO:0000313" key="5">
    <source>
        <dbReference type="EMBL" id="MBB6050190.1"/>
    </source>
</evidence>
<dbReference type="Pfam" id="PF13432">
    <property type="entry name" value="TPR_16"/>
    <property type="match status" value="2"/>
</dbReference>
<dbReference type="PANTHER" id="PTHR45586:SF1">
    <property type="entry name" value="LIPOPOLYSACCHARIDE ASSEMBLY PROTEIN B"/>
    <property type="match status" value="1"/>
</dbReference>
<keyword evidence="1" id="KW-0677">Repeat</keyword>
<gene>
    <name evidence="5" type="ORF">HNQ39_001981</name>
</gene>
<name>A0A7W9W6M0_ARMRO</name>
<evidence type="ECO:0000256" key="2">
    <source>
        <dbReference type="ARBA" id="ARBA00022803"/>
    </source>
</evidence>
<dbReference type="SMART" id="SM00028">
    <property type="entry name" value="TPR"/>
    <property type="match status" value="5"/>
</dbReference>
<sequence length="562" mass="61491">MSTGTRTRAPRLRVAASLLLGTLCLGGGAYATRQAWDATCLREAYLPDLELQAHNDPTNGSLLAVLAGRHAETGDFPQAAKLLERAIAAGETQSDVWLTWAAALAAANERERSGLVLKLALSKPGSHAAAQEALERCKPLPATATGQELARAIAPEGPSTFVARRTRGSFLNGYARWQAERSPAQSGFATRQAWASETPDNLDRRTLWAEALVRNGRYTDAEKELEVVLKAQPERTDARLLRAEVYRNAGALAKAGLEYTALLKKQPDLLPALLGMGQVSLEKSLYPIALEVFTKATTLAPQNADAWIGLGRAHYNQRLNFGAAVDAFAKARTLAPQRTDYALSNANALRAIFRWAEAEKLLRARLADVPDDAEAHFQLATILLDSNRTPEREAEAEKLLRRSLELEPRAVASMARLGSLLVRKNQAAEAIPLLEAVIADDMYHVAATKDLAQAYRQAGRLQEAKDAQESFAQLTEYMEKRNFIDDQLRREPMRPELHEKMAALLEQGGEKEKAKLHHDAAYMLRKDPKKAERGLSALNQALASTEAVSAPKQTPSPGKIPQ</sequence>
<organism evidence="5 6">
    <name type="scientific">Armatimonas rosea</name>
    <dbReference type="NCBI Taxonomy" id="685828"/>
    <lineage>
        <taxon>Bacteria</taxon>
        <taxon>Bacillati</taxon>
        <taxon>Armatimonadota</taxon>
        <taxon>Armatimonadia</taxon>
        <taxon>Armatimonadales</taxon>
        <taxon>Armatimonadaceae</taxon>
        <taxon>Armatimonas</taxon>
    </lineage>
</organism>
<feature type="compositionally biased region" description="Polar residues" evidence="4">
    <location>
        <begin position="537"/>
        <end position="556"/>
    </location>
</feature>
<dbReference type="AlphaFoldDB" id="A0A7W9W6M0"/>
<dbReference type="Gene3D" id="1.25.40.10">
    <property type="entry name" value="Tetratricopeptide repeat domain"/>
    <property type="match status" value="2"/>
</dbReference>
<dbReference type="InterPro" id="IPR019734">
    <property type="entry name" value="TPR_rpt"/>
</dbReference>
<dbReference type="PANTHER" id="PTHR45586">
    <property type="entry name" value="TPR REPEAT-CONTAINING PROTEIN PA4667"/>
    <property type="match status" value="1"/>
</dbReference>
<dbReference type="Pfam" id="PF14559">
    <property type="entry name" value="TPR_19"/>
    <property type="match status" value="1"/>
</dbReference>
<feature type="region of interest" description="Disordered" evidence="4">
    <location>
        <begin position="533"/>
        <end position="562"/>
    </location>
</feature>
<dbReference type="SUPFAM" id="SSF48452">
    <property type="entry name" value="TPR-like"/>
    <property type="match status" value="3"/>
</dbReference>
<dbReference type="EMBL" id="JACHGW010000002">
    <property type="protein sequence ID" value="MBB6050190.1"/>
    <property type="molecule type" value="Genomic_DNA"/>
</dbReference>
<evidence type="ECO:0000256" key="3">
    <source>
        <dbReference type="PROSITE-ProRule" id="PRU00339"/>
    </source>
</evidence>
<reference evidence="5 6" key="1">
    <citation type="submission" date="2020-08" db="EMBL/GenBank/DDBJ databases">
        <title>Genomic Encyclopedia of Type Strains, Phase IV (KMG-IV): sequencing the most valuable type-strain genomes for metagenomic binning, comparative biology and taxonomic classification.</title>
        <authorList>
            <person name="Goeker M."/>
        </authorList>
    </citation>
    <scope>NUCLEOTIDE SEQUENCE [LARGE SCALE GENOMIC DNA]</scope>
    <source>
        <strain evidence="5 6">DSM 23562</strain>
    </source>
</reference>
<accession>A0A7W9W6M0</accession>
<dbReference type="InterPro" id="IPR051012">
    <property type="entry name" value="CellSynth/LPSAsmb/PSIAsmb"/>
</dbReference>
<dbReference type="InterPro" id="IPR011990">
    <property type="entry name" value="TPR-like_helical_dom_sf"/>
</dbReference>
<keyword evidence="2 3" id="KW-0802">TPR repeat</keyword>